<organism evidence="2 3">
    <name type="scientific">Candidatus Phytoplasma phoenicium</name>
    <dbReference type="NCBI Taxonomy" id="198422"/>
    <lineage>
        <taxon>Bacteria</taxon>
        <taxon>Bacillati</taxon>
        <taxon>Mycoplasmatota</taxon>
        <taxon>Mollicutes</taxon>
        <taxon>Acholeplasmatales</taxon>
        <taxon>Acholeplasmataceae</taxon>
        <taxon>Candidatus Phytoplasma</taxon>
        <taxon>16SrIX (Pigeon pea witches'-broom group)</taxon>
    </lineage>
</organism>
<dbReference type="PROSITE" id="PS51482">
    <property type="entry name" value="DEGV"/>
    <property type="match status" value="1"/>
</dbReference>
<dbReference type="SUPFAM" id="SSF82549">
    <property type="entry name" value="DAK1/DegV-like"/>
    <property type="match status" value="1"/>
</dbReference>
<dbReference type="GO" id="GO:0008289">
    <property type="term" value="F:lipid binding"/>
    <property type="evidence" value="ECO:0007669"/>
    <property type="project" value="UniProtKB-KW"/>
</dbReference>
<sequence length="287" mass="32972">MKKRKLGIVVDSTIGGNFGKNIFPDLSIVHLTIILDNQICYEKDLDNKTFLKLSQEGKKFTTSQPNPQLFLKAFQEQFNLGYEHVACITLAQQLSGTFNSAQKAKQLLDNPKITIIDSGSVGPGMLFTLKKIQNQIQKNIAIDNYPEFFKKLKEEQEMGKILFTLNNLKQLITSKRISKIKSFIGQLFKIKPIIKLQKGIISVEKHFRSWNNGFKYLINQILQEQKEKGTIEIQIVYVDDEYFAQEFKKEIEQLKNPNIKCYIYGTISPIIAIHLSSRGFGLYINKI</sequence>
<comment type="caution">
    <text evidence="2">The sequence shown here is derived from an EMBL/GenBank/DDBJ whole genome shotgun (WGS) entry which is preliminary data.</text>
</comment>
<evidence type="ECO:0000256" key="1">
    <source>
        <dbReference type="ARBA" id="ARBA00023121"/>
    </source>
</evidence>
<dbReference type="InterPro" id="IPR003797">
    <property type="entry name" value="DegV"/>
</dbReference>
<dbReference type="EMBL" id="PUUG01000007">
    <property type="protein sequence ID" value="PQP79881.1"/>
    <property type="molecule type" value="Genomic_DNA"/>
</dbReference>
<dbReference type="PANTHER" id="PTHR33434">
    <property type="entry name" value="DEGV DOMAIN-CONTAINING PROTEIN DR_1986-RELATED"/>
    <property type="match status" value="1"/>
</dbReference>
<dbReference type="PANTHER" id="PTHR33434:SF2">
    <property type="entry name" value="FATTY ACID-BINDING PROTEIN TM_1468"/>
    <property type="match status" value="1"/>
</dbReference>
<evidence type="ECO:0000313" key="3">
    <source>
        <dbReference type="Proteomes" id="UP000238672"/>
    </source>
</evidence>
<dbReference type="NCBIfam" id="TIGR00762">
    <property type="entry name" value="DegV"/>
    <property type="match status" value="1"/>
</dbReference>
<gene>
    <name evidence="2" type="ORF">C6B37_00610</name>
</gene>
<evidence type="ECO:0000313" key="2">
    <source>
        <dbReference type="EMBL" id="PQP79881.1"/>
    </source>
</evidence>
<keyword evidence="1" id="KW-0446">Lipid-binding</keyword>
<dbReference type="AlphaFoldDB" id="A0A2S8NV60"/>
<protein>
    <submittedName>
        <fullName evidence="2">EDD domain protein</fullName>
    </submittedName>
</protein>
<reference evidence="2 3" key="1">
    <citation type="submission" date="2018-02" db="EMBL/GenBank/DDBJ databases">
        <title>Metagenomics reveals mixed infection of spiroplasma and phytoplasma in chicory.</title>
        <authorList>
            <person name="Polano C."/>
            <person name="Moruzzi S."/>
            <person name="Ermacora P."/>
            <person name="Ferrini F."/>
            <person name="Martini M."/>
            <person name="Firrao G."/>
        </authorList>
    </citation>
    <scope>NUCLEOTIDE SEQUENCE [LARGE SCALE GENOMIC DNA]</scope>
    <source>
        <strain evidence="2 3">ChiP</strain>
    </source>
</reference>
<name>A0A2S8NV60_9MOLU</name>
<dbReference type="Pfam" id="PF02645">
    <property type="entry name" value="DegV"/>
    <property type="match status" value="1"/>
</dbReference>
<dbReference type="InterPro" id="IPR043168">
    <property type="entry name" value="DegV_C"/>
</dbReference>
<dbReference type="InterPro" id="IPR050270">
    <property type="entry name" value="DegV_domain_contain"/>
</dbReference>
<proteinExistence type="predicted"/>
<dbReference type="Gene3D" id="3.40.50.10170">
    <property type="match status" value="1"/>
</dbReference>
<dbReference type="Proteomes" id="UP000238672">
    <property type="component" value="Unassembled WGS sequence"/>
</dbReference>
<dbReference type="Gene3D" id="3.30.1180.10">
    <property type="match status" value="1"/>
</dbReference>
<accession>A0A2S8NV60</accession>
<keyword evidence="3" id="KW-1185">Reference proteome</keyword>